<feature type="domain" description="DNA mismatch repair protein S5" evidence="8">
    <location>
        <begin position="209"/>
        <end position="327"/>
    </location>
</feature>
<dbReference type="GO" id="GO:0030983">
    <property type="term" value="F:mismatched DNA binding"/>
    <property type="evidence" value="ECO:0007669"/>
    <property type="project" value="InterPro"/>
</dbReference>
<dbReference type="GO" id="GO:0032300">
    <property type="term" value="C:mismatch repair complex"/>
    <property type="evidence" value="ECO:0007669"/>
    <property type="project" value="InterPro"/>
</dbReference>
<dbReference type="InterPro" id="IPR042120">
    <property type="entry name" value="MutL_C_dimsub"/>
</dbReference>
<dbReference type="Pfam" id="PF13589">
    <property type="entry name" value="HATPase_c_3"/>
    <property type="match status" value="1"/>
</dbReference>
<dbReference type="Pfam" id="PF08676">
    <property type="entry name" value="MutL_C"/>
    <property type="match status" value="1"/>
</dbReference>
<protein>
    <recommendedName>
        <fullName evidence="2 5">DNA mismatch repair protein MutL</fullName>
    </recommendedName>
</protein>
<evidence type="ECO:0000256" key="4">
    <source>
        <dbReference type="ARBA" id="ARBA00023204"/>
    </source>
</evidence>
<dbReference type="Proteomes" id="UP000007382">
    <property type="component" value="Chromosome"/>
</dbReference>
<dbReference type="InterPro" id="IPR014721">
    <property type="entry name" value="Ribsml_uS5_D2-typ_fold_subgr"/>
</dbReference>
<dbReference type="SMART" id="SM01340">
    <property type="entry name" value="DNA_mis_repair"/>
    <property type="match status" value="1"/>
</dbReference>
<evidence type="ECO:0000256" key="3">
    <source>
        <dbReference type="ARBA" id="ARBA00022763"/>
    </source>
</evidence>
<reference evidence="9 10" key="1">
    <citation type="journal article" date="2012" name="J. Bacteriol.">
        <title>Complete Genome Sequence of Leptospirillum ferrooxidans Strain C2-3, Isolated from a Fresh Volcanic Ash Deposit on the Island of Miyake, Japan.</title>
        <authorList>
            <person name="Fujimura R."/>
            <person name="Sato Y."/>
            <person name="Nishizawa T."/>
            <person name="Oshima K."/>
            <person name="Kim S.-W."/>
            <person name="Hattori M."/>
            <person name="Kamijo T."/>
            <person name="Ohta H."/>
        </authorList>
    </citation>
    <scope>NUCLEOTIDE SEQUENCE [LARGE SCALE GENOMIC DNA]</scope>
    <source>
        <strain evidence="9 10">C2-3</strain>
    </source>
</reference>
<dbReference type="KEGG" id="lfc:LFE_1268"/>
<dbReference type="HOGENOM" id="CLU_004131_4_2_0"/>
<gene>
    <name evidence="5 9" type="primary">mutL</name>
    <name evidence="9" type="ordered locus">LFE_1268</name>
</gene>
<dbReference type="InterPro" id="IPR020667">
    <property type="entry name" value="DNA_mismatch_repair_MutL"/>
</dbReference>
<dbReference type="InterPro" id="IPR002099">
    <property type="entry name" value="MutL/Mlh/PMS"/>
</dbReference>
<dbReference type="GO" id="GO:0006298">
    <property type="term" value="P:mismatch repair"/>
    <property type="evidence" value="ECO:0007669"/>
    <property type="project" value="UniProtKB-UniRule"/>
</dbReference>
<dbReference type="OrthoDB" id="9763467at2"/>
<proteinExistence type="inferred from homology"/>
<evidence type="ECO:0000259" key="8">
    <source>
        <dbReference type="SMART" id="SM01340"/>
    </source>
</evidence>
<dbReference type="PANTHER" id="PTHR10073:SF12">
    <property type="entry name" value="DNA MISMATCH REPAIR PROTEIN MLH1"/>
    <property type="match status" value="1"/>
</dbReference>
<dbReference type="PATRIC" id="fig|1162668.3.peg.1477"/>
<dbReference type="HAMAP" id="MF_00149">
    <property type="entry name" value="DNA_mis_repair"/>
    <property type="match status" value="1"/>
</dbReference>
<comment type="function">
    <text evidence="5">This protein is involved in the repair of mismatches in DNA. It is required for dam-dependent methyl-directed DNA mismatch repair. May act as a 'molecular matchmaker', a protein that promotes the formation of a stable complex between two or more DNA-binding proteins in an ATP-dependent manner without itself being part of a final effector complex.</text>
</comment>
<dbReference type="NCBIfam" id="TIGR00585">
    <property type="entry name" value="mutl"/>
    <property type="match status" value="1"/>
</dbReference>
<dbReference type="InterPro" id="IPR037198">
    <property type="entry name" value="MutL_C_sf"/>
</dbReference>
<sequence length="639" mass="70400">MGIIRELPISVVNKIAAGEVVERPASIVKELLENSLDAGATKVSIIVSEGGIREISISDNGSGILPEDLPKAFIRHATSKIRSYEDLFQTVSMGFRGEALAAIASVSSLDLTTKPEGDSAGSHYESVPGSDPVMRDWDGPRGTTIRISNLFKNVPVRQKFLKSPSTEFSHIQSTVLQIALAHPEVTFSLATPERQVLSLPARNSLAGRLVDVYPEFDRNELSEILIEGGELSVNAFVLTPSRIRKDRQNQHLFLNRRWVRHPAFYQAVTSAGHGLIQRDVHLGVWIFLALDPKKVDVNVHPTKKEVRFQEPDRIFALVRRAVTEGIEAFSGASPGRGTPPDPLEDSGTSLAKEQLLPKEYEVNPSRPKTDEGSPAFLGTFSGTPSEKNDGRSVSHPSPVKNAGWSPDRGSFSYRGSSGNFSGLSEKLKSLPSPGMIKPVSLDFRSDSPAKVSFLAQAYKTFLVVTINDTLALVDQHTAHERVRYDALKKMFSEGEIRTQPYLFPMIVRLSSMAISRLDSRLDELKAIGFSVEPIGPESLRVDSIPAILEGEDPQHLLEELSEASNGFECSLLRSDRLDETLMTLSCHTSIRAQQLLEKPDAERLVQTLLETDHPFSCPHGRPTILSLEKGTIESWFDRT</sequence>
<dbReference type="InterPro" id="IPR013507">
    <property type="entry name" value="DNA_mismatch_S5_2-like"/>
</dbReference>
<evidence type="ECO:0000313" key="9">
    <source>
        <dbReference type="EMBL" id="BAM06952.1"/>
    </source>
</evidence>
<dbReference type="Gene3D" id="3.30.1540.20">
    <property type="entry name" value="MutL, C-terminal domain, dimerisation subdomain"/>
    <property type="match status" value="1"/>
</dbReference>
<dbReference type="Gene3D" id="3.30.230.10">
    <property type="match status" value="1"/>
</dbReference>
<dbReference type="InterPro" id="IPR014790">
    <property type="entry name" value="MutL_C"/>
</dbReference>
<dbReference type="AlphaFoldDB" id="I0INV3"/>
<dbReference type="SMART" id="SM00853">
    <property type="entry name" value="MutL_C"/>
    <property type="match status" value="1"/>
</dbReference>
<dbReference type="FunFam" id="3.30.565.10:FF:000003">
    <property type="entry name" value="DNA mismatch repair endonuclease MutL"/>
    <property type="match status" value="1"/>
</dbReference>
<dbReference type="PANTHER" id="PTHR10073">
    <property type="entry name" value="DNA MISMATCH REPAIR PROTEIN MLH, PMS, MUTL"/>
    <property type="match status" value="1"/>
</dbReference>
<evidence type="ECO:0000256" key="2">
    <source>
        <dbReference type="ARBA" id="ARBA00021975"/>
    </source>
</evidence>
<dbReference type="SUPFAM" id="SSF54211">
    <property type="entry name" value="Ribosomal protein S5 domain 2-like"/>
    <property type="match status" value="1"/>
</dbReference>
<reference evidence="10" key="2">
    <citation type="submission" date="2012-03" db="EMBL/GenBank/DDBJ databases">
        <title>The complete genome sequence of the pioneer microbe on fresh volcanic deposit, Leptospirillum ferrooxidans strain C2-3.</title>
        <authorList>
            <person name="Fujimura R."/>
            <person name="Sato Y."/>
            <person name="Nishizawa T."/>
            <person name="Nanba K."/>
            <person name="Oshima K."/>
            <person name="Hattori M."/>
            <person name="Kamijo T."/>
            <person name="Ohta H."/>
        </authorList>
    </citation>
    <scope>NUCLEOTIDE SEQUENCE [LARGE SCALE GENOMIC DNA]</scope>
    <source>
        <strain evidence="10">C2-3</strain>
    </source>
</reference>
<name>I0INV3_LEPFC</name>
<dbReference type="InterPro" id="IPR014762">
    <property type="entry name" value="DNA_mismatch_repair_CS"/>
</dbReference>
<dbReference type="RefSeq" id="WP_014449441.1">
    <property type="nucleotide sequence ID" value="NC_017094.1"/>
</dbReference>
<organism evidence="9 10">
    <name type="scientific">Leptospirillum ferrooxidans (strain C2-3)</name>
    <dbReference type="NCBI Taxonomy" id="1162668"/>
    <lineage>
        <taxon>Bacteria</taxon>
        <taxon>Pseudomonadati</taxon>
        <taxon>Nitrospirota</taxon>
        <taxon>Nitrospiria</taxon>
        <taxon>Nitrospirales</taxon>
        <taxon>Nitrospiraceae</taxon>
        <taxon>Leptospirillum</taxon>
    </lineage>
</organism>
<keyword evidence="10" id="KW-1185">Reference proteome</keyword>
<dbReference type="InterPro" id="IPR038973">
    <property type="entry name" value="MutL/Mlh/Pms-like"/>
</dbReference>
<keyword evidence="3 5" id="KW-0227">DNA damage</keyword>
<dbReference type="EMBL" id="AP012342">
    <property type="protein sequence ID" value="BAM06952.1"/>
    <property type="molecule type" value="Genomic_DNA"/>
</dbReference>
<evidence type="ECO:0000259" key="7">
    <source>
        <dbReference type="SMART" id="SM00853"/>
    </source>
</evidence>
<keyword evidence="4 5" id="KW-0234">DNA repair</keyword>
<dbReference type="InterPro" id="IPR042121">
    <property type="entry name" value="MutL_C_regsub"/>
</dbReference>
<evidence type="ECO:0000313" key="10">
    <source>
        <dbReference type="Proteomes" id="UP000007382"/>
    </source>
</evidence>
<accession>I0INV3</accession>
<evidence type="ECO:0000256" key="1">
    <source>
        <dbReference type="ARBA" id="ARBA00006082"/>
    </source>
</evidence>
<feature type="region of interest" description="Disordered" evidence="6">
    <location>
        <begin position="328"/>
        <end position="407"/>
    </location>
</feature>
<dbReference type="eggNOG" id="COG0323">
    <property type="taxonomic scope" value="Bacteria"/>
</dbReference>
<dbReference type="STRING" id="1162668.LFE_1268"/>
<dbReference type="Pfam" id="PF01119">
    <property type="entry name" value="DNA_mis_repair"/>
    <property type="match status" value="1"/>
</dbReference>
<evidence type="ECO:0000256" key="6">
    <source>
        <dbReference type="SAM" id="MobiDB-lite"/>
    </source>
</evidence>
<dbReference type="Gene3D" id="3.30.565.10">
    <property type="entry name" value="Histidine kinase-like ATPase, C-terminal domain"/>
    <property type="match status" value="1"/>
</dbReference>
<dbReference type="CDD" id="cd00782">
    <property type="entry name" value="MutL_Trans"/>
    <property type="match status" value="1"/>
</dbReference>
<feature type="region of interest" description="Disordered" evidence="6">
    <location>
        <begin position="114"/>
        <end position="136"/>
    </location>
</feature>
<dbReference type="InterPro" id="IPR020568">
    <property type="entry name" value="Ribosomal_Su5_D2-typ_SF"/>
</dbReference>
<dbReference type="GO" id="GO:0005524">
    <property type="term" value="F:ATP binding"/>
    <property type="evidence" value="ECO:0007669"/>
    <property type="project" value="InterPro"/>
</dbReference>
<dbReference type="SUPFAM" id="SSF118116">
    <property type="entry name" value="DNA mismatch repair protein MutL"/>
    <property type="match status" value="1"/>
</dbReference>
<dbReference type="GO" id="GO:0140664">
    <property type="term" value="F:ATP-dependent DNA damage sensor activity"/>
    <property type="evidence" value="ECO:0007669"/>
    <property type="project" value="InterPro"/>
</dbReference>
<dbReference type="Gene3D" id="3.30.1370.100">
    <property type="entry name" value="MutL, C-terminal domain, regulatory subdomain"/>
    <property type="match status" value="1"/>
</dbReference>
<dbReference type="PROSITE" id="PS00058">
    <property type="entry name" value="DNA_MISMATCH_REPAIR_1"/>
    <property type="match status" value="1"/>
</dbReference>
<dbReference type="SUPFAM" id="SSF55874">
    <property type="entry name" value="ATPase domain of HSP90 chaperone/DNA topoisomerase II/histidine kinase"/>
    <property type="match status" value="1"/>
</dbReference>
<comment type="similarity">
    <text evidence="1 5">Belongs to the DNA mismatch repair MutL/HexB family.</text>
</comment>
<feature type="domain" description="MutL C-terminal dimerisation" evidence="7">
    <location>
        <begin position="453"/>
        <end position="596"/>
    </location>
</feature>
<dbReference type="GO" id="GO:0016887">
    <property type="term" value="F:ATP hydrolysis activity"/>
    <property type="evidence" value="ECO:0007669"/>
    <property type="project" value="InterPro"/>
</dbReference>
<evidence type="ECO:0000256" key="5">
    <source>
        <dbReference type="HAMAP-Rule" id="MF_00149"/>
    </source>
</evidence>
<dbReference type="InterPro" id="IPR036890">
    <property type="entry name" value="HATPase_C_sf"/>
</dbReference>
<feature type="compositionally biased region" description="Basic and acidic residues" evidence="6">
    <location>
        <begin position="355"/>
        <end position="371"/>
    </location>
</feature>
<dbReference type="CDD" id="cd16926">
    <property type="entry name" value="HATPase_MutL-MLH-PMS-like"/>
    <property type="match status" value="1"/>
</dbReference>